<dbReference type="EMBL" id="JBHUDC010000008">
    <property type="protein sequence ID" value="MFD1514807.1"/>
    <property type="molecule type" value="Genomic_DNA"/>
</dbReference>
<feature type="transmembrane region" description="Helical" evidence="2">
    <location>
        <begin position="114"/>
        <end position="132"/>
    </location>
</feature>
<evidence type="ECO:0008006" key="5">
    <source>
        <dbReference type="Google" id="ProtNLM"/>
    </source>
</evidence>
<protein>
    <recommendedName>
        <fullName evidence="5">Cox cluster protein</fullName>
    </recommendedName>
</protein>
<evidence type="ECO:0000256" key="1">
    <source>
        <dbReference type="SAM" id="MobiDB-lite"/>
    </source>
</evidence>
<organism evidence="3 4">
    <name type="scientific">Halomarina rubra</name>
    <dbReference type="NCBI Taxonomy" id="2071873"/>
    <lineage>
        <taxon>Archaea</taxon>
        <taxon>Methanobacteriati</taxon>
        <taxon>Methanobacteriota</taxon>
        <taxon>Stenosarchaea group</taxon>
        <taxon>Halobacteria</taxon>
        <taxon>Halobacteriales</taxon>
        <taxon>Natronomonadaceae</taxon>
        <taxon>Halomarina</taxon>
    </lineage>
</organism>
<evidence type="ECO:0000313" key="4">
    <source>
        <dbReference type="Proteomes" id="UP001597187"/>
    </source>
</evidence>
<feature type="region of interest" description="Disordered" evidence="1">
    <location>
        <begin position="1"/>
        <end position="49"/>
    </location>
</feature>
<keyword evidence="2" id="KW-1133">Transmembrane helix</keyword>
<feature type="transmembrane region" description="Helical" evidence="2">
    <location>
        <begin position="56"/>
        <end position="75"/>
    </location>
</feature>
<dbReference type="Proteomes" id="UP001597187">
    <property type="component" value="Unassembled WGS sequence"/>
</dbReference>
<evidence type="ECO:0000313" key="3">
    <source>
        <dbReference type="EMBL" id="MFD1514807.1"/>
    </source>
</evidence>
<keyword evidence="4" id="KW-1185">Reference proteome</keyword>
<feature type="transmembrane region" description="Helical" evidence="2">
    <location>
        <begin position="138"/>
        <end position="156"/>
    </location>
</feature>
<comment type="caution">
    <text evidence="3">The sequence shown here is derived from an EMBL/GenBank/DDBJ whole genome shotgun (WGS) entry which is preliminary data.</text>
</comment>
<gene>
    <name evidence="3" type="ORF">ACFSBT_16110</name>
</gene>
<keyword evidence="2" id="KW-0472">Membrane</keyword>
<keyword evidence="2" id="KW-0812">Transmembrane</keyword>
<proteinExistence type="predicted"/>
<dbReference type="AlphaFoldDB" id="A0ABD6AYH6"/>
<feature type="transmembrane region" description="Helical" evidence="2">
    <location>
        <begin position="87"/>
        <end position="107"/>
    </location>
</feature>
<sequence length="161" mass="16701">MRSDRTDRSAAAARSEETDDHEPSDWRDDEFDDPDSLLADERDGGPTRDGVDPMPLVVGAFVACAGVLVLVQPVVPSVTVAGEAVPPFVLSAAPLSLGFAIGTVGFARRGQRTVALAHGVGAVGFGLLFLSTGIGSLLFLWAGLAVLLGGVAFLVAQTRRD</sequence>
<feature type="compositionally biased region" description="Basic and acidic residues" evidence="1">
    <location>
        <begin position="39"/>
        <end position="49"/>
    </location>
</feature>
<reference evidence="3 4" key="1">
    <citation type="journal article" date="2019" name="Int. J. Syst. Evol. Microbiol.">
        <title>The Global Catalogue of Microorganisms (GCM) 10K type strain sequencing project: providing services to taxonomists for standard genome sequencing and annotation.</title>
        <authorList>
            <consortium name="The Broad Institute Genomics Platform"/>
            <consortium name="The Broad Institute Genome Sequencing Center for Infectious Disease"/>
            <person name="Wu L."/>
            <person name="Ma J."/>
        </authorList>
    </citation>
    <scope>NUCLEOTIDE SEQUENCE [LARGE SCALE GENOMIC DNA]</scope>
    <source>
        <strain evidence="3 4">CGMCC 1.12563</strain>
    </source>
</reference>
<accession>A0ABD6AYH6</accession>
<evidence type="ECO:0000256" key="2">
    <source>
        <dbReference type="SAM" id="Phobius"/>
    </source>
</evidence>
<dbReference type="RefSeq" id="WP_250874744.1">
    <property type="nucleotide sequence ID" value="NZ_JALXFV010000008.1"/>
</dbReference>
<name>A0ABD6AYH6_9EURY</name>